<accession>A0A1H8SSY7</accession>
<dbReference type="AlphaFoldDB" id="A0A1H8SSY7"/>
<dbReference type="OrthoDB" id="8402023at2"/>
<evidence type="ECO:0000313" key="1">
    <source>
        <dbReference type="EMBL" id="SEI13888.1"/>
    </source>
</evidence>
<keyword evidence="4" id="KW-1185">Reference proteome</keyword>
<organism evidence="1 3">
    <name type="scientific">Rhizobium tibeticum</name>
    <dbReference type="NCBI Taxonomy" id="501024"/>
    <lineage>
        <taxon>Bacteria</taxon>
        <taxon>Pseudomonadati</taxon>
        <taxon>Pseudomonadota</taxon>
        <taxon>Alphaproteobacteria</taxon>
        <taxon>Hyphomicrobiales</taxon>
        <taxon>Rhizobiaceae</taxon>
        <taxon>Rhizobium/Agrobacterium group</taxon>
        <taxon>Rhizobium</taxon>
    </lineage>
</organism>
<protein>
    <submittedName>
        <fullName evidence="1">Uncharacterized protein</fullName>
    </submittedName>
</protein>
<dbReference type="EMBL" id="FNXB01000035">
    <property type="protein sequence ID" value="SEI13888.1"/>
    <property type="molecule type" value="Genomic_DNA"/>
</dbReference>
<dbReference type="EMBL" id="FOCV01000026">
    <property type="protein sequence ID" value="SEO81606.1"/>
    <property type="molecule type" value="Genomic_DNA"/>
</dbReference>
<reference evidence="3" key="1">
    <citation type="submission" date="2016-10" db="EMBL/GenBank/DDBJ databases">
        <authorList>
            <person name="Wibberg D."/>
        </authorList>
    </citation>
    <scope>NUCLEOTIDE SEQUENCE [LARGE SCALE GENOMIC DNA]</scope>
</reference>
<reference evidence="1" key="2">
    <citation type="submission" date="2016-10" db="EMBL/GenBank/DDBJ databases">
        <authorList>
            <person name="de Groot N.N."/>
        </authorList>
    </citation>
    <scope>NUCLEOTIDE SEQUENCE [LARGE SCALE GENOMIC DNA]</scope>
    <source>
        <strain evidence="1">CCBAU85039</strain>
    </source>
</reference>
<reference evidence="2 4" key="3">
    <citation type="submission" date="2016-10" db="EMBL/GenBank/DDBJ databases">
        <authorList>
            <person name="Varghese N."/>
            <person name="Submissions S."/>
        </authorList>
    </citation>
    <scope>NUCLEOTIDE SEQUENCE [LARGE SCALE GENOMIC DNA]</scope>
    <source>
        <strain evidence="2 4">CGMCC 1.7071</strain>
    </source>
</reference>
<evidence type="ECO:0000313" key="2">
    <source>
        <dbReference type="EMBL" id="SEO81606.1"/>
    </source>
</evidence>
<sequence length="76" mass="8029">MTRHGMVKTSAAGITPPATDPHASVVIIAADRVVTKVVTGQKNHAYVQRSGLSVSIIPLTGCHRAIANMSRRLKSP</sequence>
<evidence type="ECO:0000313" key="3">
    <source>
        <dbReference type="Proteomes" id="UP000183063"/>
    </source>
</evidence>
<dbReference type="Proteomes" id="UP000198939">
    <property type="component" value="Unassembled WGS sequence"/>
</dbReference>
<dbReference type="Proteomes" id="UP000183063">
    <property type="component" value="Unassembled WGS sequence"/>
</dbReference>
<gene>
    <name evidence="1" type="ORF">RTCCBAU85039_5002</name>
    <name evidence="2" type="ORF">SAMN05216228_102612</name>
</gene>
<name>A0A1H8SSY7_9HYPH</name>
<evidence type="ECO:0000313" key="4">
    <source>
        <dbReference type="Proteomes" id="UP000198939"/>
    </source>
</evidence>
<proteinExistence type="predicted"/>